<evidence type="ECO:0000256" key="1">
    <source>
        <dbReference type="PROSITE-ProRule" id="PRU00339"/>
    </source>
</evidence>
<organism evidence="3 4">
    <name type="scientific">Azospirillum rugosum</name>
    <dbReference type="NCBI Taxonomy" id="416170"/>
    <lineage>
        <taxon>Bacteria</taxon>
        <taxon>Pseudomonadati</taxon>
        <taxon>Pseudomonadota</taxon>
        <taxon>Alphaproteobacteria</taxon>
        <taxon>Rhodospirillales</taxon>
        <taxon>Azospirillaceae</taxon>
        <taxon>Azospirillum</taxon>
    </lineage>
</organism>
<dbReference type="Pfam" id="PF13432">
    <property type="entry name" value="TPR_16"/>
    <property type="match status" value="2"/>
</dbReference>
<dbReference type="Gene3D" id="1.25.40.10">
    <property type="entry name" value="Tetratricopeptide repeat domain"/>
    <property type="match status" value="1"/>
</dbReference>
<gene>
    <name evidence="3" type="ORF">J2851_002667</name>
</gene>
<dbReference type="InterPro" id="IPR055588">
    <property type="entry name" value="DUF7164"/>
</dbReference>
<evidence type="ECO:0000259" key="2">
    <source>
        <dbReference type="Pfam" id="PF23741"/>
    </source>
</evidence>
<dbReference type="Proteomes" id="UP000781958">
    <property type="component" value="Unassembled WGS sequence"/>
</dbReference>
<feature type="repeat" description="TPR" evidence="1">
    <location>
        <begin position="72"/>
        <end position="105"/>
    </location>
</feature>
<feature type="domain" description="DUF7164" evidence="2">
    <location>
        <begin position="367"/>
        <end position="518"/>
    </location>
</feature>
<keyword evidence="1" id="KW-0802">TPR repeat</keyword>
<sequence length="560" mass="61729">MATVEEAIDIGLKHLDDGRLGDAEAVFQAVVNAVPDHATALYLLASVQAQSGKLDDAVRHMGLCVAANPTVVSFQCLLGDLFRALGRFDDAVRAYRRALAIDCATIQAVLGLAEAFRGARQPVEAAQAFRRALRLDPTRPDAIRGLSASLEALGQGREQARLLRLPVMLDPGSAEALTELGVAQLFCSHTAHAIRLLRCAAAVDPASERARYFLCLALWCGGYLTEACRRAPELLGVDDRYGGHLSALGVARYEQGYAEVIHITGCMAEPEREFPPTVVTAFCDPRKWALNWQLHSLFLSYLDLDCAALDFLVTIPPGTRHLIDPRIPCRIMEPVEGRYDHPNFAAVTTFEGTRYPYCNHYLAALDLPDGHRYALLTDVDTILMPAFKTFHPRRFAIGSGGYASEGSLRRLADFAQRRGFRYGRYRNLGPTWYGEAALLDRCARKSLEVASLLLEEDWRGMSWPDWWIGVLTMYASEVAINDLVDDLTLLDGVIEGHMPAGPGRGQEIHLHMWTPEDPMQHFGKASFDAGLYDGVQLEGLAGTALDYARRGVALARRTFS</sequence>
<dbReference type="PANTHER" id="PTHR44366:SF1">
    <property type="entry name" value="UDP-N-ACETYLGLUCOSAMINE--PEPTIDE N-ACETYLGLUCOSAMINYLTRANSFERASE 110 KDA SUBUNIT"/>
    <property type="match status" value="1"/>
</dbReference>
<evidence type="ECO:0000313" key="3">
    <source>
        <dbReference type="EMBL" id="MBP2292886.1"/>
    </source>
</evidence>
<proteinExistence type="predicted"/>
<reference evidence="3 4" key="1">
    <citation type="submission" date="2021-03" db="EMBL/GenBank/DDBJ databases">
        <title>Genomic Encyclopedia of Type Strains, Phase III (KMG-III): the genomes of soil and plant-associated and newly described type strains.</title>
        <authorList>
            <person name="Whitman W."/>
        </authorList>
    </citation>
    <scope>NUCLEOTIDE SEQUENCE [LARGE SCALE GENOMIC DNA]</scope>
    <source>
        <strain evidence="3 4">IMMIB AFH-6</strain>
    </source>
</reference>
<dbReference type="RefSeq" id="WP_209766741.1">
    <property type="nucleotide sequence ID" value="NZ_JAGINP010000008.1"/>
</dbReference>
<keyword evidence="4" id="KW-1185">Reference proteome</keyword>
<name>A0ABS4SK08_9PROT</name>
<evidence type="ECO:0000313" key="4">
    <source>
        <dbReference type="Proteomes" id="UP000781958"/>
    </source>
</evidence>
<dbReference type="InterPro" id="IPR037919">
    <property type="entry name" value="OGT"/>
</dbReference>
<dbReference type="PROSITE" id="PS50005">
    <property type="entry name" value="TPR"/>
    <property type="match status" value="2"/>
</dbReference>
<dbReference type="SMART" id="SM00028">
    <property type="entry name" value="TPR"/>
    <property type="match status" value="5"/>
</dbReference>
<dbReference type="InterPro" id="IPR011990">
    <property type="entry name" value="TPR-like_helical_dom_sf"/>
</dbReference>
<dbReference type="PANTHER" id="PTHR44366">
    <property type="entry name" value="UDP-N-ACETYLGLUCOSAMINE--PEPTIDE N-ACETYLGLUCOSAMINYLTRANSFERASE 110 KDA SUBUNIT"/>
    <property type="match status" value="1"/>
</dbReference>
<protein>
    <submittedName>
        <fullName evidence="3">Cytochrome c-type biogenesis protein CcmH/NrfG</fullName>
    </submittedName>
</protein>
<feature type="repeat" description="TPR" evidence="1">
    <location>
        <begin position="106"/>
        <end position="139"/>
    </location>
</feature>
<dbReference type="SUPFAM" id="SSF48452">
    <property type="entry name" value="TPR-like"/>
    <property type="match status" value="2"/>
</dbReference>
<comment type="caution">
    <text evidence="3">The sequence shown here is derived from an EMBL/GenBank/DDBJ whole genome shotgun (WGS) entry which is preliminary data.</text>
</comment>
<dbReference type="EMBL" id="JAGINP010000008">
    <property type="protein sequence ID" value="MBP2292886.1"/>
    <property type="molecule type" value="Genomic_DNA"/>
</dbReference>
<dbReference type="InterPro" id="IPR019734">
    <property type="entry name" value="TPR_rpt"/>
</dbReference>
<accession>A0ABS4SK08</accession>
<dbReference type="Pfam" id="PF23741">
    <property type="entry name" value="DUF7164"/>
    <property type="match status" value="1"/>
</dbReference>